<dbReference type="GO" id="GO:0004671">
    <property type="term" value="F:protein C-terminal S-isoprenylcysteine carboxyl O-methyltransferase activity"/>
    <property type="evidence" value="ECO:0007669"/>
    <property type="project" value="UniProtKB-EC"/>
</dbReference>
<evidence type="ECO:0000256" key="5">
    <source>
        <dbReference type="ARBA" id="ARBA00022603"/>
    </source>
</evidence>
<feature type="transmembrane region" description="Helical" evidence="13">
    <location>
        <begin position="12"/>
        <end position="32"/>
    </location>
</feature>
<proteinExistence type="inferred from homology"/>
<keyword evidence="6" id="KW-0808">Transferase</keyword>
<dbReference type="OrthoDB" id="422086at2759"/>
<comment type="caution">
    <text evidence="14">The sequence shown here is derived from an EMBL/GenBank/DDBJ whole genome shotgun (WGS) entry which is preliminary data.</text>
</comment>
<keyword evidence="13" id="KW-0256">Endoplasmic reticulum</keyword>
<dbReference type="GO" id="GO:0032259">
    <property type="term" value="P:methylation"/>
    <property type="evidence" value="ECO:0007669"/>
    <property type="project" value="UniProtKB-KW"/>
</dbReference>
<dbReference type="EC" id="2.1.1.100" evidence="4 13"/>
<evidence type="ECO:0000256" key="3">
    <source>
        <dbReference type="ARBA" id="ARBA00009140"/>
    </source>
</evidence>
<dbReference type="Gene3D" id="1.20.120.1630">
    <property type="match status" value="1"/>
</dbReference>
<reference evidence="14" key="2">
    <citation type="submission" date="2017-10" db="EMBL/GenBank/DDBJ databases">
        <title>Ladona fulva Genome sequencing and assembly.</title>
        <authorList>
            <person name="Murali S."/>
            <person name="Richards S."/>
            <person name="Bandaranaike D."/>
            <person name="Bellair M."/>
            <person name="Blankenburg K."/>
            <person name="Chao H."/>
            <person name="Dinh H."/>
            <person name="Doddapaneni H."/>
            <person name="Dugan-Rocha S."/>
            <person name="Elkadiri S."/>
            <person name="Gnanaolivu R."/>
            <person name="Hernandez B."/>
            <person name="Skinner E."/>
            <person name="Javaid M."/>
            <person name="Lee S."/>
            <person name="Li M."/>
            <person name="Ming W."/>
            <person name="Munidasa M."/>
            <person name="Muniz J."/>
            <person name="Nguyen L."/>
            <person name="Hughes D."/>
            <person name="Osuji N."/>
            <person name="Pu L.-L."/>
            <person name="Puazo M."/>
            <person name="Qu C."/>
            <person name="Quiroz J."/>
            <person name="Raj R."/>
            <person name="Weissenberger G."/>
            <person name="Xin Y."/>
            <person name="Zou X."/>
            <person name="Han Y."/>
            <person name="Worley K."/>
            <person name="Muzny D."/>
            <person name="Gibbs R."/>
        </authorList>
    </citation>
    <scope>NUCLEOTIDE SEQUENCE</scope>
    <source>
        <strain evidence="14">Sampled in the wild</strain>
    </source>
</reference>
<protein>
    <recommendedName>
        <fullName evidence="12 13">Protein-S-isoprenylcysteine O-methyltransferase</fullName>
        <ecNumber evidence="4 13">2.1.1.100</ecNumber>
    </recommendedName>
</protein>
<feature type="transmembrane region" description="Helical" evidence="13">
    <location>
        <begin position="221"/>
        <end position="244"/>
    </location>
</feature>
<comment type="subcellular location">
    <subcellularLocation>
        <location evidence="13">Endoplasmic reticulum membrane</location>
        <topology evidence="13">Multi-pass membrane protein</topology>
    </subcellularLocation>
    <subcellularLocation>
        <location evidence="2">Membrane</location>
        <topology evidence="2">Multi-pass membrane protein</topology>
    </subcellularLocation>
</comment>
<dbReference type="Pfam" id="PF04140">
    <property type="entry name" value="ICMT"/>
    <property type="match status" value="1"/>
</dbReference>
<keyword evidence="8 13" id="KW-0812">Transmembrane</keyword>
<dbReference type="PANTHER" id="PTHR12714">
    <property type="entry name" value="PROTEIN-S ISOPRENYLCYSTEINE O-METHYLTRANSFERASE"/>
    <property type="match status" value="1"/>
</dbReference>
<evidence type="ECO:0000256" key="4">
    <source>
        <dbReference type="ARBA" id="ARBA00012151"/>
    </source>
</evidence>
<reference evidence="14" key="1">
    <citation type="submission" date="2013-04" db="EMBL/GenBank/DDBJ databases">
        <authorList>
            <person name="Qu J."/>
            <person name="Murali S.C."/>
            <person name="Bandaranaike D."/>
            <person name="Bellair M."/>
            <person name="Blankenburg K."/>
            <person name="Chao H."/>
            <person name="Dinh H."/>
            <person name="Doddapaneni H."/>
            <person name="Downs B."/>
            <person name="Dugan-Rocha S."/>
            <person name="Elkadiri S."/>
            <person name="Gnanaolivu R.D."/>
            <person name="Hernandez B."/>
            <person name="Javaid M."/>
            <person name="Jayaseelan J.C."/>
            <person name="Lee S."/>
            <person name="Li M."/>
            <person name="Ming W."/>
            <person name="Munidasa M."/>
            <person name="Muniz J."/>
            <person name="Nguyen L."/>
            <person name="Ongeri F."/>
            <person name="Osuji N."/>
            <person name="Pu L.-L."/>
            <person name="Puazo M."/>
            <person name="Qu C."/>
            <person name="Quiroz J."/>
            <person name="Raj R."/>
            <person name="Weissenberger G."/>
            <person name="Xin Y."/>
            <person name="Zou X."/>
            <person name="Han Y."/>
            <person name="Richards S."/>
            <person name="Worley K."/>
            <person name="Muzny D."/>
            <person name="Gibbs R."/>
        </authorList>
    </citation>
    <scope>NUCLEOTIDE SEQUENCE</scope>
    <source>
        <strain evidence="14">Sampled in the wild</strain>
    </source>
</reference>
<accession>A0A8K0K623</accession>
<dbReference type="EMBL" id="KZ308407">
    <property type="protein sequence ID" value="KAG8229036.1"/>
    <property type="molecule type" value="Genomic_DNA"/>
</dbReference>
<dbReference type="InterPro" id="IPR025770">
    <property type="entry name" value="PPMT_MeTrfase"/>
</dbReference>
<comment type="function">
    <text evidence="11">Catalyzes the post-translational methylation of isoprenylated C-terminal cysteine residues.</text>
</comment>
<name>A0A8K0K623_LADFU</name>
<feature type="transmembrane region" description="Helical" evidence="13">
    <location>
        <begin position="68"/>
        <end position="89"/>
    </location>
</feature>
<keyword evidence="9 13" id="KW-1133">Transmembrane helix</keyword>
<feature type="transmembrane region" description="Helical" evidence="13">
    <location>
        <begin position="95"/>
        <end position="114"/>
    </location>
</feature>
<dbReference type="GO" id="GO:0005789">
    <property type="term" value="C:endoplasmic reticulum membrane"/>
    <property type="evidence" value="ECO:0007669"/>
    <property type="project" value="UniProtKB-SubCell"/>
</dbReference>
<dbReference type="PROSITE" id="PS51564">
    <property type="entry name" value="SAM_ICMT"/>
    <property type="match status" value="1"/>
</dbReference>
<evidence type="ECO:0000256" key="10">
    <source>
        <dbReference type="ARBA" id="ARBA00023136"/>
    </source>
</evidence>
<keyword evidence="10 13" id="KW-0472">Membrane</keyword>
<evidence type="ECO:0000256" key="9">
    <source>
        <dbReference type="ARBA" id="ARBA00022989"/>
    </source>
</evidence>
<evidence type="ECO:0000313" key="15">
    <source>
        <dbReference type="Proteomes" id="UP000792457"/>
    </source>
</evidence>
<feature type="transmembrane region" description="Helical" evidence="13">
    <location>
        <begin position="38"/>
        <end position="61"/>
    </location>
</feature>
<evidence type="ECO:0000256" key="12">
    <source>
        <dbReference type="ARBA" id="ARBA00023656"/>
    </source>
</evidence>
<gene>
    <name evidence="14" type="ORF">J437_LFUL007591</name>
</gene>
<evidence type="ECO:0000256" key="7">
    <source>
        <dbReference type="ARBA" id="ARBA00022691"/>
    </source>
</evidence>
<evidence type="ECO:0000256" key="2">
    <source>
        <dbReference type="ARBA" id="ARBA00004141"/>
    </source>
</evidence>
<keyword evidence="7 13" id="KW-0949">S-adenosyl-L-methionine</keyword>
<dbReference type="Proteomes" id="UP000792457">
    <property type="component" value="Unassembled WGS sequence"/>
</dbReference>
<feature type="transmembrane region" description="Helical" evidence="13">
    <location>
        <begin position="159"/>
        <end position="178"/>
    </location>
</feature>
<sequence length="289" mass="33700">MLKMLCNHGKLSLCSFISTLIVTIIIILSQIVGKRQLLIEYCGWIVIGYYLVVNIFLRIFLRGHSYQVAVRAAFLGIVFAIGIFVSALAPESWNIFGWYLCFLSFFHYSEYFTTAAVNPRKLSLDSFLLNHSPEYGIAIIISWIEFGVEIWFFPEMKLFLWPWISPIGLLICLAGETLRKMAMLTARTNFNHIVQNVREEGHTLVTHGIYHYCRHPSYVGWFYWAVGTQLILVNPFCLVAYTLASWRFFRDRVTVEEITLLNFFGEDYYRYQKEVRTGLPFIQGYKLDI</sequence>
<evidence type="ECO:0000313" key="14">
    <source>
        <dbReference type="EMBL" id="KAG8229036.1"/>
    </source>
</evidence>
<dbReference type="AlphaFoldDB" id="A0A8K0K623"/>
<evidence type="ECO:0000256" key="8">
    <source>
        <dbReference type="ARBA" id="ARBA00022692"/>
    </source>
</evidence>
<comment type="similarity">
    <text evidence="3 13">Belongs to the class VI-like SAM-binding methyltransferase superfamily. Isoprenylcysteine carboxyl methyltransferase family.</text>
</comment>
<dbReference type="PANTHER" id="PTHR12714:SF9">
    <property type="entry name" value="PROTEIN-S-ISOPRENYLCYSTEINE O-METHYLTRANSFERASE"/>
    <property type="match status" value="1"/>
</dbReference>
<evidence type="ECO:0000256" key="13">
    <source>
        <dbReference type="RuleBase" id="RU362022"/>
    </source>
</evidence>
<dbReference type="InterPro" id="IPR007269">
    <property type="entry name" value="ICMT_MeTrfase"/>
</dbReference>
<evidence type="ECO:0000256" key="6">
    <source>
        <dbReference type="ARBA" id="ARBA00022679"/>
    </source>
</evidence>
<keyword evidence="15" id="KW-1185">Reference proteome</keyword>
<organism evidence="14 15">
    <name type="scientific">Ladona fulva</name>
    <name type="common">Scarce chaser dragonfly</name>
    <name type="synonym">Libellula fulva</name>
    <dbReference type="NCBI Taxonomy" id="123851"/>
    <lineage>
        <taxon>Eukaryota</taxon>
        <taxon>Metazoa</taxon>
        <taxon>Ecdysozoa</taxon>
        <taxon>Arthropoda</taxon>
        <taxon>Hexapoda</taxon>
        <taxon>Insecta</taxon>
        <taxon>Pterygota</taxon>
        <taxon>Palaeoptera</taxon>
        <taxon>Odonata</taxon>
        <taxon>Epiprocta</taxon>
        <taxon>Anisoptera</taxon>
        <taxon>Libelluloidea</taxon>
        <taxon>Libellulidae</taxon>
        <taxon>Ladona</taxon>
    </lineage>
</organism>
<keyword evidence="5 13" id="KW-0489">Methyltransferase</keyword>
<evidence type="ECO:0000256" key="1">
    <source>
        <dbReference type="ARBA" id="ARBA00001450"/>
    </source>
</evidence>
<evidence type="ECO:0000256" key="11">
    <source>
        <dbReference type="ARBA" id="ARBA00023572"/>
    </source>
</evidence>
<comment type="catalytic activity">
    <reaction evidence="1 13">
        <text>[protein]-C-terminal S-[(2E,6E)-farnesyl]-L-cysteine + S-adenosyl-L-methionine = [protein]-C-terminal S-[(2E,6E)-farnesyl]-L-cysteine methyl ester + S-adenosyl-L-homocysteine</text>
        <dbReference type="Rhea" id="RHEA:21672"/>
        <dbReference type="Rhea" id="RHEA-COMP:12125"/>
        <dbReference type="Rhea" id="RHEA-COMP:12126"/>
        <dbReference type="ChEBI" id="CHEBI:57856"/>
        <dbReference type="ChEBI" id="CHEBI:59789"/>
        <dbReference type="ChEBI" id="CHEBI:90510"/>
        <dbReference type="ChEBI" id="CHEBI:90511"/>
        <dbReference type="EC" id="2.1.1.100"/>
    </reaction>
</comment>